<dbReference type="Gene3D" id="3.30.565.10">
    <property type="entry name" value="Histidine kinase-like ATPase, C-terminal domain"/>
    <property type="match status" value="1"/>
</dbReference>
<protein>
    <submittedName>
        <fullName evidence="1">ATP-binding protein</fullName>
    </submittedName>
</protein>
<dbReference type="Pfam" id="PF13589">
    <property type="entry name" value="HATPase_c_3"/>
    <property type="match status" value="1"/>
</dbReference>
<dbReference type="InterPro" id="IPR036890">
    <property type="entry name" value="HATPase_C_sf"/>
</dbReference>
<dbReference type="EMBL" id="QOKV01000029">
    <property type="protein sequence ID" value="KAA0678173.1"/>
    <property type="molecule type" value="Genomic_DNA"/>
</dbReference>
<dbReference type="Proteomes" id="UP000476837">
    <property type="component" value="Unassembled WGS sequence"/>
</dbReference>
<proteinExistence type="predicted"/>
<reference evidence="1 2" key="1">
    <citation type="submission" date="2018-07" db="EMBL/GenBank/DDBJ databases">
        <title>Genome sequence of Roseomonas fauriae ATCC 49958.</title>
        <authorList>
            <person name="Sant'Anna F.H."/>
            <person name="Baldani J.I."/>
            <person name="Zilli J.E."/>
            <person name="Reis V.M."/>
            <person name="Hartmann A."/>
            <person name="Cruz L."/>
            <person name="de Souza E.M."/>
            <person name="de Oliveira Pedrosa F."/>
            <person name="Passaglia L.M.P."/>
        </authorList>
    </citation>
    <scope>NUCLEOTIDE SEQUENCE [LARGE SCALE GENOMIC DNA]</scope>
    <source>
        <strain evidence="1 2">ATCC 49958</strain>
    </source>
</reference>
<sequence>MKYVSNPPDAAALMTSARSFGNYDLAGALADLIDNSIKAGATQVALTCLFNDGDPEVRVLDNGHGMSREELVRAMRPASTNPQEERSPDDLGRFGWGLKSASFSQCRRLTVISRQKGVLTGTRWDLDDIDQWRMGILSARELKVVCSEQLHERDGAEIIWTKCDRLSENGTLRQTGFNDLITLARRRIGLIFHRYISGGVRGRPLRVELNGVPIAEYDPFYRKHDATQQLEEETLRVSGARVVIRPYILPHHSKLRSSELERLAGEEGLARNQGFYVYRNHRLIMYGTWFRLLRHGELSQLVRVSIDIPNSLDSIWKITVDKSDAQLPAVLRNRLRQIVEGLKTRSARVHRSKGGRLDSPGTVSVWSRFARKGEIRYYINRDHPLIATLFATVGDDRTGLADAVLRVIEQGFPVSHLSADASQDIEAIHQTEADPFAFRDFLSATLPLLLTEQEGNVEALIKRLKQTEPYCTHWTAVEDFLVREKWIHA</sequence>
<comment type="caution">
    <text evidence="1">The sequence shown here is derived from an EMBL/GenBank/DDBJ whole genome shotgun (WGS) entry which is preliminary data.</text>
</comment>
<keyword evidence="1" id="KW-0067">ATP-binding</keyword>
<keyword evidence="1" id="KW-0547">Nucleotide-binding</keyword>
<name>A0A6L3AT81_AZOBR</name>
<dbReference type="SUPFAM" id="SSF55874">
    <property type="entry name" value="ATPase domain of HSP90 chaperone/DNA topoisomerase II/histidine kinase"/>
    <property type="match status" value="1"/>
</dbReference>
<organism evidence="1 2">
    <name type="scientific">Azospirillum brasilense</name>
    <dbReference type="NCBI Taxonomy" id="192"/>
    <lineage>
        <taxon>Bacteria</taxon>
        <taxon>Pseudomonadati</taxon>
        <taxon>Pseudomonadota</taxon>
        <taxon>Alphaproteobacteria</taxon>
        <taxon>Rhodospirillales</taxon>
        <taxon>Azospirillaceae</taxon>
        <taxon>Azospirillum</taxon>
    </lineage>
</organism>
<accession>A0A6L3AT81</accession>
<dbReference type="RefSeq" id="WP_149167763.1">
    <property type="nucleotide sequence ID" value="NZ_QOKV01000029.1"/>
</dbReference>
<evidence type="ECO:0000313" key="2">
    <source>
        <dbReference type="Proteomes" id="UP000476837"/>
    </source>
</evidence>
<dbReference type="GO" id="GO:0005524">
    <property type="term" value="F:ATP binding"/>
    <property type="evidence" value="ECO:0007669"/>
    <property type="project" value="UniProtKB-KW"/>
</dbReference>
<gene>
    <name evidence="1" type="ORF">DS837_28050</name>
</gene>
<dbReference type="AlphaFoldDB" id="A0A6L3AT81"/>
<evidence type="ECO:0000313" key="1">
    <source>
        <dbReference type="EMBL" id="KAA0678173.1"/>
    </source>
</evidence>